<organism evidence="1 2">
    <name type="scientific">Mesobacillus jeotgali</name>
    <dbReference type="NCBI Taxonomy" id="129985"/>
    <lineage>
        <taxon>Bacteria</taxon>
        <taxon>Bacillati</taxon>
        <taxon>Bacillota</taxon>
        <taxon>Bacilli</taxon>
        <taxon>Bacillales</taxon>
        <taxon>Bacillaceae</taxon>
        <taxon>Mesobacillus</taxon>
    </lineage>
</organism>
<name>A0ABY9VIB0_9BACI</name>
<protein>
    <submittedName>
        <fullName evidence="1">DUF6143 family protein</fullName>
    </submittedName>
</protein>
<accession>A0ABY9VIB0</accession>
<sequence length="189" mass="20715">MHDQEMTGMNFKSMESEKHLNEVTVLPENVYHSYLGEYFLGQTDLISFGGGFNGWGGLVNPADSNVNIFLNAYTISNYSNEPLTTEAWIGSILPGNGKTSPHVAAGNQALNPPPIPKIDIKSASFLSGKPSRGTNAFVRRVEPITTLTKHDFQGMFIIPPGSSISLFFLSPGKRQAHARVAFGWWEEKA</sequence>
<proteinExistence type="predicted"/>
<evidence type="ECO:0000313" key="1">
    <source>
        <dbReference type="EMBL" id="WNF23303.1"/>
    </source>
</evidence>
<dbReference type="Proteomes" id="UP001303324">
    <property type="component" value="Chromosome"/>
</dbReference>
<evidence type="ECO:0000313" key="2">
    <source>
        <dbReference type="Proteomes" id="UP001303324"/>
    </source>
</evidence>
<dbReference type="InterPro" id="IPR046141">
    <property type="entry name" value="DUF6143"/>
</dbReference>
<gene>
    <name evidence="1" type="ORF">RH061_01985</name>
</gene>
<reference evidence="1 2" key="1">
    <citation type="submission" date="2023-09" db="EMBL/GenBank/DDBJ databases">
        <title>Microbial mechanism of fulvic acid promoting antimony reduction mineralization in rice fields.</title>
        <authorList>
            <person name="Chen G."/>
            <person name="Lan J."/>
        </authorList>
    </citation>
    <scope>NUCLEOTIDE SEQUENCE [LARGE SCALE GENOMIC DNA]</scope>
    <source>
        <strain evidence="1 2">PS1</strain>
    </source>
</reference>
<dbReference type="EMBL" id="CP134494">
    <property type="protein sequence ID" value="WNF23303.1"/>
    <property type="molecule type" value="Genomic_DNA"/>
</dbReference>
<dbReference type="RefSeq" id="WP_311073538.1">
    <property type="nucleotide sequence ID" value="NZ_CP134494.1"/>
</dbReference>
<keyword evidence="2" id="KW-1185">Reference proteome</keyword>
<dbReference type="Pfam" id="PF19640">
    <property type="entry name" value="DUF6143"/>
    <property type="match status" value="1"/>
</dbReference>